<reference evidence="1" key="1">
    <citation type="submission" date="2022-09" db="EMBL/GenBank/DDBJ databases">
        <title>Intensive care unit water sources are persistently colonized with multi-drug resistant bacteria and are the site of extensive horizontal gene transfer of antibiotic resistance genes.</title>
        <authorList>
            <person name="Diorio-Toth L."/>
        </authorList>
    </citation>
    <scope>NUCLEOTIDE SEQUENCE</scope>
    <source>
        <strain evidence="1">GD03843</strain>
    </source>
</reference>
<name>A0AA42S5Y7_9BURK</name>
<proteinExistence type="predicted"/>
<protein>
    <submittedName>
        <fullName evidence="1">DUF3182 family protein</fullName>
    </submittedName>
</protein>
<dbReference type="Proteomes" id="UP001161094">
    <property type="component" value="Unassembled WGS sequence"/>
</dbReference>
<comment type="caution">
    <text evidence="1">The sequence shown here is derived from an EMBL/GenBank/DDBJ whole genome shotgun (WGS) entry which is preliminary data.</text>
</comment>
<dbReference type="InterPro" id="IPR021519">
    <property type="entry name" value="DUF3182"/>
</dbReference>
<evidence type="ECO:0000313" key="2">
    <source>
        <dbReference type="Proteomes" id="UP001161094"/>
    </source>
</evidence>
<dbReference type="SUPFAM" id="SSF56059">
    <property type="entry name" value="Glutathione synthetase ATP-binding domain-like"/>
    <property type="match status" value="1"/>
</dbReference>
<organism evidence="1 2">
    <name type="scientific">Achromobacter spanius</name>
    <dbReference type="NCBI Taxonomy" id="217203"/>
    <lineage>
        <taxon>Bacteria</taxon>
        <taxon>Pseudomonadati</taxon>
        <taxon>Pseudomonadota</taxon>
        <taxon>Betaproteobacteria</taxon>
        <taxon>Burkholderiales</taxon>
        <taxon>Alcaligenaceae</taxon>
        <taxon>Achromobacter</taxon>
    </lineage>
</organism>
<sequence length="389" mass="41672">MKPSPSPSDSDSESDLVVAYPRRANASEHEVASQEAMAVRLAALLGRRFEPDYRPSRRRDQPPPYYVPDRTIIGPIRAARLGITRAADLYGGVAPYSFVAGKAITHGLIGPQAKAPKAWVGDLADALREVVLAGYSAFTLADAEAAGMRMLQDGPLRVKPTDATAGRGQVVVRNAEELRAALAQQSPYAMRRLGLVLEEDLAEVSTYSVGWARVGKMEIAYVGTQSLTPDNQGIAVYGGSVLRVARGGFDKLRALDLTDPERQAVAMACQYDTAVSTAYPQLFASRRNYDVAFGTNRAGQARAGVLEQSWRAGGASLAELAAMQAFALSPSLTSVRAATRERYGQDHARPIPQHLIFHGKDSAVGHISKSAAVLDGLDGWKEVGNGRAQ</sequence>
<gene>
    <name evidence="1" type="ORF">N5D93_20160</name>
</gene>
<evidence type="ECO:0000313" key="1">
    <source>
        <dbReference type="EMBL" id="MDH0738143.1"/>
    </source>
</evidence>
<dbReference type="Pfam" id="PF11379">
    <property type="entry name" value="DUF3182"/>
    <property type="match status" value="1"/>
</dbReference>
<accession>A0AA42S5Y7</accession>
<dbReference type="AlphaFoldDB" id="A0AA42S5Y7"/>
<dbReference type="EMBL" id="JAOCDZ010000014">
    <property type="protein sequence ID" value="MDH0738143.1"/>
    <property type="molecule type" value="Genomic_DNA"/>
</dbReference>
<dbReference type="RefSeq" id="WP_279996298.1">
    <property type="nucleotide sequence ID" value="NZ_JAOCDZ010000014.1"/>
</dbReference>